<feature type="domain" description="NAD-dependent epimerase/dehydratase" evidence="1">
    <location>
        <begin position="121"/>
        <end position="154"/>
    </location>
</feature>
<sequence>RQSANQEAIVNIVRLMAITTAARTAIRIDYTSHGSAIEIMNEITISIDAQLLKLGNDSANADYSNFNITIADPNNYQALRSLRPVIVKSMLEIGASLAKIINFEVPPTTTSSLVLAYEQYEVLNRETVEIWGDGTVVRDYIYIKDLVKIIADLINTIIKTIEKTRLDSDISGRVRGGLSKAGGGRALDHDLMTSSTSSGAYAPWA</sequence>
<accession>A0A0F9AFE5</accession>
<name>A0A0F9AFE5_9ZZZZ</name>
<dbReference type="Pfam" id="PF01370">
    <property type="entry name" value="Epimerase"/>
    <property type="match status" value="1"/>
</dbReference>
<proteinExistence type="predicted"/>
<gene>
    <name evidence="2" type="ORF">LCGC14_2578740</name>
</gene>
<evidence type="ECO:0000259" key="1">
    <source>
        <dbReference type="Pfam" id="PF01370"/>
    </source>
</evidence>
<feature type="non-terminal residue" evidence="2">
    <location>
        <position position="1"/>
    </location>
</feature>
<organism evidence="2">
    <name type="scientific">marine sediment metagenome</name>
    <dbReference type="NCBI Taxonomy" id="412755"/>
    <lineage>
        <taxon>unclassified sequences</taxon>
        <taxon>metagenomes</taxon>
        <taxon>ecological metagenomes</taxon>
    </lineage>
</organism>
<dbReference type="Gene3D" id="3.40.50.720">
    <property type="entry name" value="NAD(P)-binding Rossmann-like Domain"/>
    <property type="match status" value="1"/>
</dbReference>
<dbReference type="AlphaFoldDB" id="A0A0F9AFE5"/>
<dbReference type="InterPro" id="IPR001509">
    <property type="entry name" value="Epimerase_deHydtase"/>
</dbReference>
<reference evidence="2" key="1">
    <citation type="journal article" date="2015" name="Nature">
        <title>Complex archaea that bridge the gap between prokaryotes and eukaryotes.</title>
        <authorList>
            <person name="Spang A."/>
            <person name="Saw J.H."/>
            <person name="Jorgensen S.L."/>
            <person name="Zaremba-Niedzwiedzka K."/>
            <person name="Martijn J."/>
            <person name="Lind A.E."/>
            <person name="van Eijk R."/>
            <person name="Schleper C."/>
            <person name="Guy L."/>
            <person name="Ettema T.J."/>
        </authorList>
    </citation>
    <scope>NUCLEOTIDE SEQUENCE</scope>
</reference>
<comment type="caution">
    <text evidence="2">The sequence shown here is derived from an EMBL/GenBank/DDBJ whole genome shotgun (WGS) entry which is preliminary data.</text>
</comment>
<dbReference type="EMBL" id="LAZR01042996">
    <property type="protein sequence ID" value="KKL08150.1"/>
    <property type="molecule type" value="Genomic_DNA"/>
</dbReference>
<protein>
    <recommendedName>
        <fullName evidence="1">NAD-dependent epimerase/dehydratase domain-containing protein</fullName>
    </recommendedName>
</protein>
<dbReference type="Gene3D" id="3.90.25.10">
    <property type="entry name" value="UDP-galactose 4-epimerase, domain 1"/>
    <property type="match status" value="1"/>
</dbReference>
<evidence type="ECO:0000313" key="2">
    <source>
        <dbReference type="EMBL" id="KKL08150.1"/>
    </source>
</evidence>